<sequence>MFSIARYNGEEENDTRTFEKKQDRLNKLNSKINNKRKNESTEKKSEKKKKQDPEEQSTNENVEEEKEEEIEKEQEKNDDQKEEKKKDHEEKEVPTLEAFPNMVGRKAKHSKEEINMLKNMGVPDWLLHPTVVSPKNACELDQVGLSPWLVQRCKDIGLSSLFAVQMAVIPVFLRHKTLYDTIKVSGDLCISAPTGSGKTMAYVLPIVDILSKRVVKRLRAVVVLPTRDLVVQVKETFDAFVKGTDLVVAAVSGQQSFAHEQHVLVGNEEESYPGGKSRVDILIATPGRLIDHLNTTPNFTLQHVRFLVIDEADRLLNQSFNDWLNRILLATNPVVNADAPLLGFKTDKNGIMLPDAVAPTFLKSHYKLPVTDLDIPKAPFIQKLLFSATLTKNPAKIAGLHLNEPEYISVQHEDEDHTQREYTTPEGLKEYMTIVSTEKKPLVVIYLLHQLGVKSGLCFTKSVESTERLQTLINAYEALQPEEKRIKVKEYSSELRPTERKAVLKQFKDGEIDLLICSDLIGRGIDLDSVEYVVSYDAPAYMDKYIHRVGRTARAGREGVAYTLVEKPQARHFKEMMRHAGHLDQIQTLNIEKEKIQELVPDYEKAMESVTTDNNNKNTESLNRVKIQENNERETMTLKDRQEAMNKIHPFGLPVWKPALYKKSRSIVRKANKALHSSPSSSAPEFLNPGNILWLFLFGWWLSLIILLLSIVLFLIPSKERRYGRVLRELSFYLFWPFGKYVERQVEITPAIQTSHAFEEEEMIGLLSWTKNVCHQLKPATFLNLGLSGFMYYVLFFFILAPLLLCVSILCWMAVVSIPMVKLNYTLVHHLYRHPLSLRFKSSQSSSSLLSESTSSSPSMILLCTYQAIGLQYYKYTFDGVNIIFINLMPLVFFVILDDYLFNKSLIHSSAVIFALALASVIPLSYFIGMAISSISAQSSMGVGAVITATFGSIIEIILYAVSLVNGKSILVEGALIGSFLAGVLLMPGCSMISGGIKRKEQRFNAKSAGVTSTMLIMAIIGALTPTLFYQMFGSFELKCIGCRDTIGNGTIACSRCYYDQMNPTKDPVYQNNVKPLMWICVIVLPSAYIIGLIFSLRTHVDMVWKSTDNDYLKNHADTNYHHQPATLSIYSLKGKASEDASNSDPSSSGQNVSFVLEQPTTFQILLDEEEDKELAGHDSPNWSKNKSFIILFGCTLLYSIIAEILVNTIDEVMKKFPISEKFLGLTLFALVPNITEFMNAISFALYGNIVLSMEIGSAYALQVCLLQIPAMVAFSAWYNYGKEEATRLTLRDFRKRIYPGGQECCHYSNTDCTPNGNINEEMEFCFQFQWGGIVAEGIKCAAGDGIVVYGEQTNYWAECTDATTGETKRANFYDVRFG</sequence>
<feature type="region of interest" description="Disordered" evidence="12">
    <location>
        <begin position="1"/>
        <end position="99"/>
    </location>
</feature>
<evidence type="ECO:0000256" key="13">
    <source>
        <dbReference type="SAM" id="Phobius"/>
    </source>
</evidence>
<evidence type="ECO:0000256" key="5">
    <source>
        <dbReference type="ARBA" id="ARBA00022801"/>
    </source>
</evidence>
<dbReference type="InterPro" id="IPR005185">
    <property type="entry name" value="YccF"/>
</dbReference>
<dbReference type="InterPro" id="IPR001650">
    <property type="entry name" value="Helicase_C-like"/>
</dbReference>
<evidence type="ECO:0000256" key="1">
    <source>
        <dbReference type="ARBA" id="ARBA00004141"/>
    </source>
</evidence>
<feature type="transmembrane region" description="Helical" evidence="13">
    <location>
        <begin position="1077"/>
        <end position="1097"/>
    </location>
</feature>
<dbReference type="GO" id="GO:0005524">
    <property type="term" value="F:ATP binding"/>
    <property type="evidence" value="ECO:0007669"/>
    <property type="project" value="UniProtKB-UniRule"/>
</dbReference>
<keyword evidence="5 11" id="KW-0378">Hydrolase</keyword>
<comment type="similarity">
    <text evidence="2">Belongs to the Ca(2+):cation antiporter (CaCA) (TC 2.A.19) family.</text>
</comment>
<feature type="compositionally biased region" description="Basic and acidic residues" evidence="12">
    <location>
        <begin position="14"/>
        <end position="26"/>
    </location>
</feature>
<keyword evidence="9 13" id="KW-1133">Transmembrane helix</keyword>
<evidence type="ECO:0000259" key="14">
    <source>
        <dbReference type="PROSITE" id="PS51192"/>
    </source>
</evidence>
<evidence type="ECO:0000256" key="12">
    <source>
        <dbReference type="SAM" id="MobiDB-lite"/>
    </source>
</evidence>
<evidence type="ECO:0000256" key="6">
    <source>
        <dbReference type="ARBA" id="ARBA00022806"/>
    </source>
</evidence>
<comment type="similarity">
    <text evidence="11">Belongs to the DEAD box helicase family.</text>
</comment>
<dbReference type="InterPro" id="IPR044880">
    <property type="entry name" value="NCX_ion-bd_dom_sf"/>
</dbReference>
<proteinExistence type="inferred from homology"/>
<dbReference type="InterPro" id="IPR027417">
    <property type="entry name" value="P-loop_NTPase"/>
</dbReference>
<evidence type="ECO:0000256" key="8">
    <source>
        <dbReference type="ARBA" id="ARBA00022884"/>
    </source>
</evidence>
<evidence type="ECO:0000256" key="7">
    <source>
        <dbReference type="ARBA" id="ARBA00022840"/>
    </source>
</evidence>
<dbReference type="CDD" id="cd18787">
    <property type="entry name" value="SF2_C_DEAD"/>
    <property type="match status" value="1"/>
</dbReference>
<evidence type="ECO:0000313" key="16">
    <source>
        <dbReference type="EMBL" id="KAG1310958.1"/>
    </source>
</evidence>
<dbReference type="Pfam" id="PF00270">
    <property type="entry name" value="DEAD"/>
    <property type="match status" value="1"/>
</dbReference>
<feature type="transmembrane region" description="Helical" evidence="13">
    <location>
        <begin position="974"/>
        <end position="997"/>
    </location>
</feature>
<feature type="transmembrane region" description="Helical" evidence="13">
    <location>
        <begin position="881"/>
        <end position="901"/>
    </location>
</feature>
<keyword evidence="10 13" id="KW-0472">Membrane</keyword>
<dbReference type="CDD" id="cd17956">
    <property type="entry name" value="DEADc_DDX51"/>
    <property type="match status" value="1"/>
</dbReference>
<dbReference type="PROSITE" id="PS51192">
    <property type="entry name" value="HELICASE_ATP_BIND_1"/>
    <property type="match status" value="1"/>
</dbReference>
<feature type="transmembrane region" description="Helical" evidence="13">
    <location>
        <begin position="1009"/>
        <end position="1029"/>
    </location>
</feature>
<accession>A0A9P7BUH3</accession>
<organism evidence="16 17">
    <name type="scientific">Rhizopus oryzae</name>
    <name type="common">Mucormycosis agent</name>
    <name type="synonym">Rhizopus arrhizus var. delemar</name>
    <dbReference type="NCBI Taxonomy" id="64495"/>
    <lineage>
        <taxon>Eukaryota</taxon>
        <taxon>Fungi</taxon>
        <taxon>Fungi incertae sedis</taxon>
        <taxon>Mucoromycota</taxon>
        <taxon>Mucoromycotina</taxon>
        <taxon>Mucoromycetes</taxon>
        <taxon>Mucorales</taxon>
        <taxon>Mucorineae</taxon>
        <taxon>Rhizopodaceae</taxon>
        <taxon>Rhizopus</taxon>
    </lineage>
</organism>
<evidence type="ECO:0000256" key="3">
    <source>
        <dbReference type="ARBA" id="ARBA00022692"/>
    </source>
</evidence>
<dbReference type="InterPro" id="IPR000629">
    <property type="entry name" value="RNA-helicase_DEAD-box_CS"/>
</dbReference>
<keyword evidence="17" id="KW-1185">Reference proteome</keyword>
<dbReference type="Proteomes" id="UP000716291">
    <property type="component" value="Unassembled WGS sequence"/>
</dbReference>
<dbReference type="EC" id="3.6.4.13" evidence="11"/>
<feature type="compositionally biased region" description="Basic and acidic residues" evidence="12">
    <location>
        <begin position="73"/>
        <end position="94"/>
    </location>
</feature>
<comment type="caution">
    <text evidence="16">The sequence shown here is derived from an EMBL/GenBank/DDBJ whole genome shotgun (WGS) entry which is preliminary data.</text>
</comment>
<dbReference type="GO" id="GO:0016787">
    <property type="term" value="F:hydrolase activity"/>
    <property type="evidence" value="ECO:0007669"/>
    <property type="project" value="UniProtKB-KW"/>
</dbReference>
<dbReference type="SUPFAM" id="SSF52540">
    <property type="entry name" value="P-loop containing nucleoside triphosphate hydrolases"/>
    <property type="match status" value="2"/>
</dbReference>
<keyword evidence="3 13" id="KW-0812">Transmembrane</keyword>
<comment type="domain">
    <text evidence="11">The Q motif is unique to and characteristic of the DEAD box family of RNA helicases and controls ATP binding and hydrolysis.</text>
</comment>
<evidence type="ECO:0000256" key="11">
    <source>
        <dbReference type="RuleBase" id="RU365068"/>
    </source>
</evidence>
<reference evidence="16" key="1">
    <citation type="journal article" date="2020" name="Microb. Genom.">
        <title>Genetic diversity of clinical and environmental Mucorales isolates obtained from an investigation of mucormycosis cases among solid organ transplant recipients.</title>
        <authorList>
            <person name="Nguyen M.H."/>
            <person name="Kaul D."/>
            <person name="Muto C."/>
            <person name="Cheng S.J."/>
            <person name="Richter R.A."/>
            <person name="Bruno V.M."/>
            <person name="Liu G."/>
            <person name="Beyhan S."/>
            <person name="Sundermann A.J."/>
            <person name="Mounaud S."/>
            <person name="Pasculle A.W."/>
            <person name="Nierman W.C."/>
            <person name="Driscoll E."/>
            <person name="Cumbie R."/>
            <person name="Clancy C.J."/>
            <person name="Dupont C.L."/>
        </authorList>
    </citation>
    <scope>NUCLEOTIDE SEQUENCE</scope>
    <source>
        <strain evidence="16">GL11</strain>
    </source>
</reference>
<keyword evidence="4 11" id="KW-0547">Nucleotide-binding</keyword>
<feature type="compositionally biased region" description="Basic and acidic residues" evidence="12">
    <location>
        <begin position="36"/>
        <end position="53"/>
    </location>
</feature>
<evidence type="ECO:0000259" key="15">
    <source>
        <dbReference type="PROSITE" id="PS51194"/>
    </source>
</evidence>
<comment type="function">
    <text evidence="11">RNA helicase.</text>
</comment>
<feature type="compositionally biased region" description="Acidic residues" evidence="12">
    <location>
        <begin position="54"/>
        <end position="72"/>
    </location>
</feature>
<evidence type="ECO:0000256" key="2">
    <source>
        <dbReference type="ARBA" id="ARBA00008170"/>
    </source>
</evidence>
<feature type="transmembrane region" description="Helical" evidence="13">
    <location>
        <begin position="1227"/>
        <end position="1247"/>
    </location>
</feature>
<keyword evidence="6 11" id="KW-0347">Helicase</keyword>
<dbReference type="GO" id="GO:0016020">
    <property type="term" value="C:membrane"/>
    <property type="evidence" value="ECO:0007669"/>
    <property type="project" value="UniProtKB-SubCell"/>
</dbReference>
<dbReference type="InterPro" id="IPR004837">
    <property type="entry name" value="NaCa_Exmemb"/>
</dbReference>
<feature type="transmembrane region" description="Helical" evidence="13">
    <location>
        <begin position="1189"/>
        <end position="1207"/>
    </location>
</feature>
<dbReference type="GO" id="GO:0055085">
    <property type="term" value="P:transmembrane transport"/>
    <property type="evidence" value="ECO:0007669"/>
    <property type="project" value="InterPro"/>
</dbReference>
<feature type="domain" description="Helicase C-terminal" evidence="15">
    <location>
        <begin position="427"/>
        <end position="607"/>
    </location>
</feature>
<evidence type="ECO:0000256" key="10">
    <source>
        <dbReference type="ARBA" id="ARBA00023136"/>
    </source>
</evidence>
<dbReference type="Pfam" id="PF01699">
    <property type="entry name" value="Na_Ca_ex"/>
    <property type="match status" value="2"/>
</dbReference>
<dbReference type="PROSITE" id="PS00039">
    <property type="entry name" value="DEAD_ATP_HELICASE"/>
    <property type="match status" value="1"/>
</dbReference>
<dbReference type="GO" id="GO:0003724">
    <property type="term" value="F:RNA helicase activity"/>
    <property type="evidence" value="ECO:0007669"/>
    <property type="project" value="UniProtKB-EC"/>
</dbReference>
<dbReference type="SMART" id="SM00487">
    <property type="entry name" value="DEXDc"/>
    <property type="match status" value="1"/>
</dbReference>
<dbReference type="EMBL" id="JAANQT010000444">
    <property type="protein sequence ID" value="KAG1310958.1"/>
    <property type="molecule type" value="Genomic_DNA"/>
</dbReference>
<comment type="catalytic activity">
    <reaction evidence="11">
        <text>ATP + H2O = ADP + phosphate + H(+)</text>
        <dbReference type="Rhea" id="RHEA:13065"/>
        <dbReference type="ChEBI" id="CHEBI:15377"/>
        <dbReference type="ChEBI" id="CHEBI:15378"/>
        <dbReference type="ChEBI" id="CHEBI:30616"/>
        <dbReference type="ChEBI" id="CHEBI:43474"/>
        <dbReference type="ChEBI" id="CHEBI:456216"/>
        <dbReference type="EC" id="3.6.4.13"/>
    </reaction>
</comment>
<dbReference type="Pfam" id="PF03733">
    <property type="entry name" value="YccF"/>
    <property type="match status" value="1"/>
</dbReference>
<name>A0A9P7BUH3_RHIOR</name>
<keyword evidence="7 11" id="KW-0067">ATP-binding</keyword>
<feature type="transmembrane region" description="Helical" evidence="13">
    <location>
        <begin position="790"/>
        <end position="815"/>
    </location>
</feature>
<comment type="subcellular location">
    <subcellularLocation>
        <location evidence="1">Membrane</location>
        <topology evidence="1">Multi-pass membrane protein</topology>
    </subcellularLocation>
</comment>
<dbReference type="Gene3D" id="1.20.1420.30">
    <property type="entry name" value="NCX, central ion-binding region"/>
    <property type="match status" value="1"/>
</dbReference>
<gene>
    <name evidence="16" type="ORF">G6F64_004166</name>
</gene>
<feature type="transmembrane region" description="Helical" evidence="13">
    <location>
        <begin position="907"/>
        <end position="929"/>
    </location>
</feature>
<dbReference type="OrthoDB" id="3370at2759"/>
<feature type="transmembrane region" description="Helical" evidence="13">
    <location>
        <begin position="692"/>
        <end position="716"/>
    </location>
</feature>
<evidence type="ECO:0000256" key="9">
    <source>
        <dbReference type="ARBA" id="ARBA00022989"/>
    </source>
</evidence>
<dbReference type="PANTHER" id="PTHR24031">
    <property type="entry name" value="RNA HELICASE"/>
    <property type="match status" value="1"/>
</dbReference>
<dbReference type="Pfam" id="PF00271">
    <property type="entry name" value="Helicase_C"/>
    <property type="match status" value="1"/>
</dbReference>
<feature type="domain" description="Helicase ATP-binding" evidence="14">
    <location>
        <begin position="179"/>
        <end position="408"/>
    </location>
</feature>
<feature type="transmembrane region" description="Helical" evidence="13">
    <location>
        <begin position="941"/>
        <end position="962"/>
    </location>
</feature>
<dbReference type="SMART" id="SM00490">
    <property type="entry name" value="HELICc"/>
    <property type="match status" value="1"/>
</dbReference>
<dbReference type="InterPro" id="IPR014001">
    <property type="entry name" value="Helicase_ATP-bd"/>
</dbReference>
<dbReference type="GO" id="GO:0003723">
    <property type="term" value="F:RNA binding"/>
    <property type="evidence" value="ECO:0007669"/>
    <property type="project" value="UniProtKB-UniRule"/>
</dbReference>
<evidence type="ECO:0000256" key="4">
    <source>
        <dbReference type="ARBA" id="ARBA00022741"/>
    </source>
</evidence>
<protein>
    <recommendedName>
        <fullName evidence="11">ATP-dependent RNA helicase</fullName>
        <ecNumber evidence="11">3.6.4.13</ecNumber>
    </recommendedName>
</protein>
<keyword evidence="8 11" id="KW-0694">RNA-binding</keyword>
<dbReference type="InterPro" id="IPR011545">
    <property type="entry name" value="DEAD/DEAH_box_helicase_dom"/>
</dbReference>
<dbReference type="Gene3D" id="3.40.50.300">
    <property type="entry name" value="P-loop containing nucleotide triphosphate hydrolases"/>
    <property type="match status" value="2"/>
</dbReference>
<evidence type="ECO:0000313" key="17">
    <source>
        <dbReference type="Proteomes" id="UP000716291"/>
    </source>
</evidence>
<feature type="transmembrane region" description="Helical" evidence="13">
    <location>
        <begin position="1259"/>
        <end position="1279"/>
    </location>
</feature>
<dbReference type="PROSITE" id="PS51194">
    <property type="entry name" value="HELICASE_CTER"/>
    <property type="match status" value="1"/>
</dbReference>